<evidence type="ECO:0000259" key="5">
    <source>
        <dbReference type="Pfam" id="PF14917"/>
    </source>
</evidence>
<dbReference type="RefSeq" id="XP_008323037.1">
    <property type="nucleotide sequence ID" value="XM_008324815.3"/>
</dbReference>
<evidence type="ECO:0000313" key="7">
    <source>
        <dbReference type="Proteomes" id="UP000265120"/>
    </source>
</evidence>
<feature type="region of interest" description="Disordered" evidence="3">
    <location>
        <begin position="14"/>
        <end position="77"/>
    </location>
</feature>
<organism evidence="6 7">
    <name type="scientific">Cynoglossus semilaevis</name>
    <name type="common">Tongue sole</name>
    <dbReference type="NCBI Taxonomy" id="244447"/>
    <lineage>
        <taxon>Eukaryota</taxon>
        <taxon>Metazoa</taxon>
        <taxon>Chordata</taxon>
        <taxon>Craniata</taxon>
        <taxon>Vertebrata</taxon>
        <taxon>Euteleostomi</taxon>
        <taxon>Actinopterygii</taxon>
        <taxon>Neopterygii</taxon>
        <taxon>Teleostei</taxon>
        <taxon>Neoteleostei</taxon>
        <taxon>Acanthomorphata</taxon>
        <taxon>Carangaria</taxon>
        <taxon>Pleuronectiformes</taxon>
        <taxon>Pleuronectoidei</taxon>
        <taxon>Cynoglossidae</taxon>
        <taxon>Cynoglossinae</taxon>
        <taxon>Cynoglossus</taxon>
    </lineage>
</organism>
<dbReference type="AlphaFoldDB" id="A0A3P8UVB7"/>
<dbReference type="Pfam" id="PF14917">
    <property type="entry name" value="CCDC74_C"/>
    <property type="match status" value="1"/>
</dbReference>
<protein>
    <submittedName>
        <fullName evidence="6">Si:ch211-222n4.2</fullName>
    </submittedName>
</protein>
<feature type="compositionally biased region" description="Pro residues" evidence="3">
    <location>
        <begin position="61"/>
        <end position="74"/>
    </location>
</feature>
<evidence type="ECO:0000256" key="2">
    <source>
        <dbReference type="SAM" id="Coils"/>
    </source>
</evidence>
<dbReference type="OMA" id="HKNKRIP"/>
<evidence type="ECO:0000256" key="3">
    <source>
        <dbReference type="SAM" id="MobiDB-lite"/>
    </source>
</evidence>
<dbReference type="InterPro" id="IPR039496">
    <property type="entry name" value="CCDC92/74_N"/>
</dbReference>
<feature type="domain" description="Coiled coil protein 74 C-terminal" evidence="5">
    <location>
        <begin position="233"/>
        <end position="353"/>
    </location>
</feature>
<feature type="domain" description="CCDC92/74 N-terminal" evidence="4">
    <location>
        <begin position="105"/>
        <end position="156"/>
    </location>
</feature>
<evidence type="ECO:0000313" key="6">
    <source>
        <dbReference type="Ensembl" id="ENSCSEP00000005759.1"/>
    </source>
</evidence>
<name>A0A3P8UVB7_CYNSE</name>
<dbReference type="PANTHER" id="PTHR14882">
    <property type="entry name" value="COILED-COIL DOMAIN-CONTAINING 74A"/>
    <property type="match status" value="1"/>
</dbReference>
<dbReference type="STRING" id="244447.ENSCSEP00000005759"/>
<dbReference type="FunCoup" id="A0A3P8UVB7">
    <property type="interactions" value="187"/>
</dbReference>
<evidence type="ECO:0000259" key="4">
    <source>
        <dbReference type="Pfam" id="PF14916"/>
    </source>
</evidence>
<dbReference type="Proteomes" id="UP000265120">
    <property type="component" value="Chromosome 14"/>
</dbReference>
<dbReference type="GeneTree" id="ENSGT00940000167368"/>
<dbReference type="GeneID" id="103389417"/>
<dbReference type="InterPro" id="IPR040370">
    <property type="entry name" value="CCDC74A/CCDC74B/CCDC92"/>
</dbReference>
<keyword evidence="7" id="KW-1185">Reference proteome</keyword>
<dbReference type="OrthoDB" id="2155209at2759"/>
<reference evidence="6" key="2">
    <citation type="submission" date="2025-08" db="UniProtKB">
        <authorList>
            <consortium name="Ensembl"/>
        </authorList>
    </citation>
    <scope>IDENTIFICATION</scope>
</reference>
<evidence type="ECO:0000256" key="1">
    <source>
        <dbReference type="ARBA" id="ARBA00023054"/>
    </source>
</evidence>
<dbReference type="CTD" id="91409"/>
<proteinExistence type="predicted"/>
<feature type="coiled-coil region" evidence="2">
    <location>
        <begin position="107"/>
        <end position="145"/>
    </location>
</feature>
<dbReference type="InterPro" id="IPR029422">
    <property type="entry name" value="CCDC74_C"/>
</dbReference>
<reference evidence="6" key="3">
    <citation type="submission" date="2025-09" db="UniProtKB">
        <authorList>
            <consortium name="Ensembl"/>
        </authorList>
    </citation>
    <scope>IDENTIFICATION</scope>
</reference>
<dbReference type="Ensembl" id="ENSCSET00000005823.1">
    <property type="protein sequence ID" value="ENSCSEP00000005759.1"/>
    <property type="gene ID" value="ENSCSEG00000003724.1"/>
</dbReference>
<reference evidence="6 7" key="1">
    <citation type="journal article" date="2014" name="Nat. Genet.">
        <title>Whole-genome sequence of a flatfish provides insights into ZW sex chromosome evolution and adaptation to a benthic lifestyle.</title>
        <authorList>
            <person name="Chen S."/>
            <person name="Zhang G."/>
            <person name="Shao C."/>
            <person name="Huang Q."/>
            <person name="Liu G."/>
            <person name="Zhang P."/>
            <person name="Song W."/>
            <person name="An N."/>
            <person name="Chalopin D."/>
            <person name="Volff J.N."/>
            <person name="Hong Y."/>
            <person name="Li Q."/>
            <person name="Sha Z."/>
            <person name="Zhou H."/>
            <person name="Xie M."/>
            <person name="Yu Q."/>
            <person name="Liu Y."/>
            <person name="Xiang H."/>
            <person name="Wang N."/>
            <person name="Wu K."/>
            <person name="Yang C."/>
            <person name="Zhou Q."/>
            <person name="Liao X."/>
            <person name="Yang L."/>
            <person name="Hu Q."/>
            <person name="Zhang J."/>
            <person name="Meng L."/>
            <person name="Jin L."/>
            <person name="Tian Y."/>
            <person name="Lian J."/>
            <person name="Yang J."/>
            <person name="Miao G."/>
            <person name="Liu S."/>
            <person name="Liang Z."/>
            <person name="Yan F."/>
            <person name="Li Y."/>
            <person name="Sun B."/>
            <person name="Zhang H."/>
            <person name="Zhang J."/>
            <person name="Zhu Y."/>
            <person name="Du M."/>
            <person name="Zhao Y."/>
            <person name="Schartl M."/>
            <person name="Tang Q."/>
            <person name="Wang J."/>
        </authorList>
    </citation>
    <scope>NUCLEOTIDE SEQUENCE</scope>
</reference>
<dbReference type="KEGG" id="csem:103389417"/>
<dbReference type="InParanoid" id="A0A3P8UVB7"/>
<feature type="compositionally biased region" description="Low complexity" evidence="3">
    <location>
        <begin position="27"/>
        <end position="38"/>
    </location>
</feature>
<dbReference type="PANTHER" id="PTHR14882:SF5">
    <property type="entry name" value="COILED-COIL DOMAIN CONTAINING 74A"/>
    <property type="match status" value="1"/>
</dbReference>
<feature type="compositionally biased region" description="Basic residues" evidence="3">
    <location>
        <begin position="341"/>
        <end position="357"/>
    </location>
</feature>
<keyword evidence="1 2" id="KW-0175">Coiled coil</keyword>
<dbReference type="Pfam" id="PF14916">
    <property type="entry name" value="CCDC92"/>
    <property type="match status" value="1"/>
</dbReference>
<accession>A0A3P8UVB7</accession>
<feature type="region of interest" description="Disordered" evidence="3">
    <location>
        <begin position="334"/>
        <end position="357"/>
    </location>
</feature>
<sequence>MLLSLGANIVSSSGFRRHERSGAAEMSSPSLPPLSHLPRWTRVGRLRKPLSPRSLPSKQQFPPPLPPPLPPPAPLTSIPLNQTAVKGEDRAAEAQHLCPDTECEPRVASLQRNIQFLQQQHQDTLQRLHAEIEHLRRQNKDLHYKLIMEPPRLSRKEPMQSQRSLRPLTHGRGAHNEFYLEEPLQDIQSSQNRTLRTFGGSGDFSESNRQNCGPDMNGSRITSLQPLQIHSDPSCPPRAPTLQECEVIIRQLYNANSLQSQELLRVKAVLRDIVLSRKISPENYSLTKGYLVDSPSKSEEKSCPKLRLQTYPGLRSGPPQSGIILPALKQSLSPTVAERQRRTRTLQKDRFKRTALN</sequence>